<evidence type="ECO:0000259" key="1">
    <source>
        <dbReference type="PROSITE" id="PS50053"/>
    </source>
</evidence>
<evidence type="ECO:0000313" key="3">
    <source>
        <dbReference type="Proteomes" id="UP000002280"/>
    </source>
</evidence>
<dbReference type="STRING" id="13616.ENSMODP00000026996"/>
<dbReference type="GO" id="GO:0005634">
    <property type="term" value="C:nucleus"/>
    <property type="evidence" value="ECO:0000318"/>
    <property type="project" value="GO_Central"/>
</dbReference>
<dbReference type="InterPro" id="IPR050158">
    <property type="entry name" value="Ubiquitin_ubiquitin-like"/>
</dbReference>
<reference evidence="2" key="2">
    <citation type="submission" date="2025-08" db="UniProtKB">
        <authorList>
            <consortium name="Ensembl"/>
        </authorList>
    </citation>
    <scope>IDENTIFICATION</scope>
</reference>
<dbReference type="OMA" id="CTVYMNL"/>
<name>H9H875_MONDO</name>
<dbReference type="GO" id="GO:0032020">
    <property type="term" value="P:ISG15-protein conjugation"/>
    <property type="evidence" value="ECO:0000318"/>
    <property type="project" value="GO_Central"/>
</dbReference>
<dbReference type="Ensembl" id="ENSMODT00000028456.3">
    <property type="protein sequence ID" value="ENSMODP00000026996.2"/>
    <property type="gene ID" value="ENSMODG00000022596.3"/>
</dbReference>
<dbReference type="FunFam" id="3.10.20.90:FF:000240">
    <property type="entry name" value="ISG15 ubiquitin-like modifier"/>
    <property type="match status" value="1"/>
</dbReference>
<feature type="domain" description="Ubiquitin-like" evidence="1">
    <location>
        <begin position="80"/>
        <end position="154"/>
    </location>
</feature>
<dbReference type="PRINTS" id="PR00348">
    <property type="entry name" value="UBIQUITIN"/>
</dbReference>
<dbReference type="AlphaFoldDB" id="H9H875"/>
<dbReference type="HOGENOM" id="CLU_010412_4_2_1"/>
<reference evidence="2" key="3">
    <citation type="submission" date="2025-09" db="UniProtKB">
        <authorList>
            <consortium name="Ensembl"/>
        </authorList>
    </citation>
    <scope>IDENTIFICATION</scope>
</reference>
<dbReference type="CDD" id="cd17039">
    <property type="entry name" value="Ubl_ubiquitin_like"/>
    <property type="match status" value="1"/>
</dbReference>
<dbReference type="GO" id="GO:0019941">
    <property type="term" value="P:modification-dependent protein catabolic process"/>
    <property type="evidence" value="ECO:0000318"/>
    <property type="project" value="GO_Central"/>
</dbReference>
<dbReference type="SMART" id="SM00213">
    <property type="entry name" value="UBQ"/>
    <property type="match status" value="2"/>
</dbReference>
<dbReference type="PANTHER" id="PTHR10666">
    <property type="entry name" value="UBIQUITIN"/>
    <property type="match status" value="1"/>
</dbReference>
<gene>
    <name evidence="2" type="primary">ISG15</name>
</gene>
<protein>
    <recommendedName>
        <fullName evidence="1">Ubiquitin-like domain-containing protein</fullName>
    </recommendedName>
</protein>
<dbReference type="GO" id="GO:0031625">
    <property type="term" value="F:ubiquitin protein ligase binding"/>
    <property type="evidence" value="ECO:0000318"/>
    <property type="project" value="GO_Central"/>
</dbReference>
<dbReference type="Gene3D" id="3.10.20.90">
    <property type="entry name" value="Phosphatidylinositol 3-kinase Catalytic Subunit, Chain A, domain 1"/>
    <property type="match status" value="2"/>
</dbReference>
<accession>H9H875</accession>
<dbReference type="GO" id="GO:0031386">
    <property type="term" value="F:protein tag activity"/>
    <property type="evidence" value="ECO:0000318"/>
    <property type="project" value="GO_Central"/>
</dbReference>
<dbReference type="SUPFAM" id="SSF54236">
    <property type="entry name" value="Ubiquitin-like"/>
    <property type="match status" value="2"/>
</dbReference>
<dbReference type="eggNOG" id="KOG0001">
    <property type="taxonomic scope" value="Eukaryota"/>
</dbReference>
<dbReference type="InterPro" id="IPR000626">
    <property type="entry name" value="Ubiquitin-like_dom"/>
</dbReference>
<dbReference type="FunCoup" id="H9H875">
    <property type="interactions" value="454"/>
</dbReference>
<dbReference type="Proteomes" id="UP000002280">
    <property type="component" value="Unplaced"/>
</dbReference>
<keyword evidence="3" id="KW-1185">Reference proteome</keyword>
<dbReference type="RefSeq" id="XP_056681896.1">
    <property type="nucleotide sequence ID" value="XM_056825918.1"/>
</dbReference>
<dbReference type="InParanoid" id="H9H875"/>
<proteinExistence type="predicted"/>
<organism evidence="2 3">
    <name type="scientific">Monodelphis domestica</name>
    <name type="common">Gray short-tailed opossum</name>
    <dbReference type="NCBI Taxonomy" id="13616"/>
    <lineage>
        <taxon>Eukaryota</taxon>
        <taxon>Metazoa</taxon>
        <taxon>Chordata</taxon>
        <taxon>Craniata</taxon>
        <taxon>Vertebrata</taxon>
        <taxon>Euteleostomi</taxon>
        <taxon>Mammalia</taxon>
        <taxon>Metatheria</taxon>
        <taxon>Didelphimorphia</taxon>
        <taxon>Didelphidae</taxon>
        <taxon>Monodelphis</taxon>
    </lineage>
</organism>
<sequence>MSLPLKVKMITGKEYTVNAQINMTVLNLKKKIAAVVKVPAFTQKLATVGGELLLNWNLLSQHKLKAGDVLLLVVEEDQSMDILVRNNNQINSYRIQLSQTVAQLKKMLQEKEGVSVSQFWLSFDGKPMEDNEYLGDYGLSPLCTIQMSLRLRGGV</sequence>
<dbReference type="Pfam" id="PF00240">
    <property type="entry name" value="ubiquitin"/>
    <property type="match status" value="2"/>
</dbReference>
<dbReference type="Bgee" id="ENSMODG00000022596">
    <property type="expression patterns" value="Expressed in blood and 16 other cell types or tissues"/>
</dbReference>
<dbReference type="CTD" id="9636"/>
<dbReference type="GO" id="GO:0005737">
    <property type="term" value="C:cytoplasm"/>
    <property type="evidence" value="ECO:0000318"/>
    <property type="project" value="GO_Central"/>
</dbReference>
<dbReference type="PROSITE" id="PS50053">
    <property type="entry name" value="UBIQUITIN_2"/>
    <property type="match status" value="2"/>
</dbReference>
<dbReference type="InterPro" id="IPR029071">
    <property type="entry name" value="Ubiquitin-like_domsf"/>
</dbReference>
<dbReference type="InterPro" id="IPR019956">
    <property type="entry name" value="Ubiquitin_dom"/>
</dbReference>
<reference evidence="2" key="1">
    <citation type="journal article" date="2007" name="Nature">
        <title>Genome of the marsupial Monodelphis domestica reveals innovation in non-coding sequences.</title>
        <authorList>
            <person name="Mikkelsen T.S."/>
            <person name="Wakefield M.J."/>
            <person name="Aken B."/>
            <person name="Amemiya C.T."/>
            <person name="Chang J.L."/>
            <person name="Duke S."/>
            <person name="Garber M."/>
            <person name="Gentles A.J."/>
            <person name="Goodstadt L."/>
            <person name="Heger A."/>
            <person name="Jurka J."/>
            <person name="Kamal M."/>
            <person name="Mauceli E."/>
            <person name="Searle S.M."/>
            <person name="Sharpe T."/>
            <person name="Baker M.L."/>
            <person name="Batzer M.A."/>
            <person name="Benos P.V."/>
            <person name="Belov K."/>
            <person name="Clamp M."/>
            <person name="Cook A."/>
            <person name="Cuff J."/>
            <person name="Das R."/>
            <person name="Davidow L."/>
            <person name="Deakin J.E."/>
            <person name="Fazzari M.J."/>
            <person name="Glass J.L."/>
            <person name="Grabherr M."/>
            <person name="Greally J.M."/>
            <person name="Gu W."/>
            <person name="Hore T.A."/>
            <person name="Huttley G.A."/>
            <person name="Kleber M."/>
            <person name="Jirtle R.L."/>
            <person name="Koina E."/>
            <person name="Lee J.T."/>
            <person name="Mahony S."/>
            <person name="Marra M.A."/>
            <person name="Miller R.D."/>
            <person name="Nicholls R.D."/>
            <person name="Oda M."/>
            <person name="Papenfuss A.T."/>
            <person name="Parra Z.E."/>
            <person name="Pollock D.D."/>
            <person name="Ray D.A."/>
            <person name="Schein J.E."/>
            <person name="Speed T.P."/>
            <person name="Thompson K."/>
            <person name="VandeBerg J.L."/>
            <person name="Wade C.M."/>
            <person name="Walker J.A."/>
            <person name="Waters P.D."/>
            <person name="Webber C."/>
            <person name="Weidman J.R."/>
            <person name="Xie X."/>
            <person name="Zody M.C."/>
            <person name="Baldwin J."/>
            <person name="Abdouelleil A."/>
            <person name="Abdulkadir J."/>
            <person name="Abebe A."/>
            <person name="Abera B."/>
            <person name="Abreu J."/>
            <person name="Acer S.C."/>
            <person name="Aftuck L."/>
            <person name="Alexander A."/>
            <person name="An P."/>
            <person name="Anderson E."/>
            <person name="Anderson S."/>
            <person name="Arachi H."/>
            <person name="Azer M."/>
            <person name="Bachantsang P."/>
            <person name="Barry A."/>
            <person name="Bayul T."/>
            <person name="Berlin A."/>
            <person name="Bessette D."/>
            <person name="Bloom T."/>
            <person name="Bloom T."/>
            <person name="Boguslavskiy L."/>
            <person name="Bonnet C."/>
            <person name="Boukhgalter B."/>
            <person name="Bourzgui I."/>
            <person name="Brown A."/>
            <person name="Cahill P."/>
            <person name="Channer S."/>
            <person name="Cheshatsang Y."/>
            <person name="Chuda L."/>
            <person name="Citroen M."/>
            <person name="Collymore A."/>
            <person name="Cooke P."/>
            <person name="Costello M."/>
            <person name="D'Aco K."/>
            <person name="Daza R."/>
            <person name="De Haan G."/>
            <person name="DeGray S."/>
            <person name="DeMaso C."/>
            <person name="Dhargay N."/>
            <person name="Dooley K."/>
            <person name="Dooley E."/>
            <person name="Doricent M."/>
            <person name="Dorje P."/>
            <person name="Dorjee K."/>
            <person name="Dupes A."/>
            <person name="Elong R."/>
            <person name="Falk J."/>
            <person name="Farina A."/>
            <person name="Faro S."/>
            <person name="Ferguson D."/>
            <person name="Fisher S."/>
            <person name="Foley C.D."/>
            <person name="Franke A."/>
            <person name="Friedrich D."/>
            <person name="Gadbois L."/>
            <person name="Gearin G."/>
            <person name="Gearin C.R."/>
            <person name="Giannoukos G."/>
            <person name="Goode T."/>
            <person name="Graham J."/>
            <person name="Grandbois E."/>
            <person name="Grewal S."/>
            <person name="Gyaltsen K."/>
            <person name="Hafez N."/>
            <person name="Hagos B."/>
            <person name="Hall J."/>
            <person name="Henson C."/>
            <person name="Hollinger A."/>
            <person name="Honan T."/>
            <person name="Huard M.D."/>
            <person name="Hughes L."/>
            <person name="Hurhula B."/>
            <person name="Husby M.E."/>
            <person name="Kamat A."/>
            <person name="Kanga B."/>
            <person name="Kashin S."/>
            <person name="Khazanovich D."/>
            <person name="Kisner P."/>
            <person name="Lance K."/>
            <person name="Lara M."/>
            <person name="Lee W."/>
            <person name="Lennon N."/>
            <person name="Letendre F."/>
            <person name="LeVine R."/>
            <person name="Lipovsky A."/>
            <person name="Liu X."/>
            <person name="Liu J."/>
            <person name="Liu S."/>
            <person name="Lokyitsang T."/>
            <person name="Lokyitsang Y."/>
            <person name="Lubonja R."/>
            <person name="Lui A."/>
            <person name="MacDonald P."/>
            <person name="Magnisalis V."/>
            <person name="Maru K."/>
            <person name="Matthews C."/>
            <person name="McCusker W."/>
            <person name="McDonough S."/>
            <person name="Mehta T."/>
            <person name="Meldrim J."/>
            <person name="Meneus L."/>
            <person name="Mihai O."/>
            <person name="Mihalev A."/>
            <person name="Mihova T."/>
            <person name="Mittelman R."/>
            <person name="Mlenga V."/>
            <person name="Montmayeur A."/>
            <person name="Mulrain L."/>
            <person name="Navidi A."/>
            <person name="Naylor J."/>
            <person name="Negash T."/>
            <person name="Nguyen T."/>
            <person name="Nguyen N."/>
            <person name="Nicol R."/>
            <person name="Norbu C."/>
            <person name="Norbu N."/>
            <person name="Novod N."/>
            <person name="O'Neill B."/>
            <person name="Osman S."/>
            <person name="Markiewicz E."/>
            <person name="Oyono O.L."/>
            <person name="Patti C."/>
            <person name="Phunkhang P."/>
            <person name="Pierre F."/>
            <person name="Priest M."/>
            <person name="Raghuraman S."/>
            <person name="Rege F."/>
            <person name="Reyes R."/>
            <person name="Rise C."/>
            <person name="Rogov P."/>
            <person name="Ross K."/>
            <person name="Ryan E."/>
            <person name="Settipalli S."/>
            <person name="Shea T."/>
            <person name="Sherpa N."/>
            <person name="Shi L."/>
            <person name="Shih D."/>
            <person name="Sparrow T."/>
            <person name="Spaulding J."/>
            <person name="Stalker J."/>
            <person name="Stange-Thomann N."/>
            <person name="Stavropoulos S."/>
            <person name="Stone C."/>
            <person name="Strader C."/>
            <person name="Tesfaye S."/>
            <person name="Thomson T."/>
            <person name="Thoulutsang Y."/>
            <person name="Thoulutsang D."/>
            <person name="Topham K."/>
            <person name="Topping I."/>
            <person name="Tsamla T."/>
            <person name="Vassiliev H."/>
            <person name="Vo A."/>
            <person name="Wangchuk T."/>
            <person name="Wangdi T."/>
            <person name="Weiand M."/>
            <person name="Wilkinson J."/>
            <person name="Wilson A."/>
            <person name="Yadav S."/>
            <person name="Young G."/>
            <person name="Yu Q."/>
            <person name="Zembek L."/>
            <person name="Zhong D."/>
            <person name="Zimmer A."/>
            <person name="Zwirko Z."/>
            <person name="Jaffe D.B."/>
            <person name="Alvarez P."/>
            <person name="Brockman W."/>
            <person name="Butler J."/>
            <person name="Chin C."/>
            <person name="Gnerre S."/>
            <person name="MacCallum I."/>
            <person name="Graves J.A."/>
            <person name="Ponting C.P."/>
            <person name="Breen M."/>
            <person name="Samollow P.B."/>
            <person name="Lander E.S."/>
            <person name="Lindblad-Toh K."/>
        </authorList>
    </citation>
    <scope>NUCLEOTIDE SEQUENCE [LARGE SCALE GENOMIC DNA]</scope>
</reference>
<dbReference type="GeneID" id="100020081"/>
<dbReference type="GeneTree" id="ENSGT00940000162007"/>
<feature type="domain" description="Ubiquitin-like" evidence="1">
    <location>
        <begin position="3"/>
        <end position="79"/>
    </location>
</feature>
<evidence type="ECO:0000313" key="2">
    <source>
        <dbReference type="Ensembl" id="ENSMODP00000026996.2"/>
    </source>
</evidence>